<feature type="domain" description="Histidine kinase" evidence="10">
    <location>
        <begin position="405"/>
        <end position="687"/>
    </location>
</feature>
<dbReference type="Pfam" id="PF00512">
    <property type="entry name" value="HisKA"/>
    <property type="match status" value="1"/>
</dbReference>
<evidence type="ECO:0000256" key="4">
    <source>
        <dbReference type="ARBA" id="ARBA00022553"/>
    </source>
</evidence>
<dbReference type="Pfam" id="PF02518">
    <property type="entry name" value="HATPase_c"/>
    <property type="match status" value="1"/>
</dbReference>
<dbReference type="Gene3D" id="3.30.450.20">
    <property type="entry name" value="PAS domain"/>
    <property type="match status" value="1"/>
</dbReference>
<evidence type="ECO:0000256" key="7">
    <source>
        <dbReference type="ARBA" id="ARBA00023012"/>
    </source>
</evidence>
<dbReference type="Gene3D" id="1.10.287.130">
    <property type="match status" value="1"/>
</dbReference>
<dbReference type="Gene3D" id="6.10.340.10">
    <property type="match status" value="1"/>
</dbReference>
<protein>
    <recommendedName>
        <fullName evidence="3">histidine kinase</fullName>
        <ecNumber evidence="3">2.7.13.3</ecNumber>
    </recommendedName>
</protein>
<dbReference type="InterPro" id="IPR003594">
    <property type="entry name" value="HATPase_dom"/>
</dbReference>
<evidence type="ECO:0000259" key="10">
    <source>
        <dbReference type="PROSITE" id="PS50109"/>
    </source>
</evidence>
<accession>A0A6B3NLZ8</accession>
<dbReference type="InterPro" id="IPR004358">
    <property type="entry name" value="Sig_transdc_His_kin-like_C"/>
</dbReference>
<proteinExistence type="predicted"/>
<dbReference type="InterPro" id="IPR003661">
    <property type="entry name" value="HisK_dim/P_dom"/>
</dbReference>
<organism evidence="12">
    <name type="scientific">Symploca sp. SIO1C4</name>
    <dbReference type="NCBI Taxonomy" id="2607765"/>
    <lineage>
        <taxon>Bacteria</taxon>
        <taxon>Bacillati</taxon>
        <taxon>Cyanobacteriota</taxon>
        <taxon>Cyanophyceae</taxon>
        <taxon>Coleofasciculales</taxon>
        <taxon>Coleofasciculaceae</taxon>
        <taxon>Symploca</taxon>
    </lineage>
</organism>
<dbReference type="AlphaFoldDB" id="A0A6B3NLZ8"/>
<keyword evidence="9" id="KW-0472">Membrane</keyword>
<evidence type="ECO:0000256" key="5">
    <source>
        <dbReference type="ARBA" id="ARBA00022679"/>
    </source>
</evidence>
<evidence type="ECO:0000256" key="1">
    <source>
        <dbReference type="ARBA" id="ARBA00000085"/>
    </source>
</evidence>
<dbReference type="EC" id="2.7.13.3" evidence="3"/>
<name>A0A6B3NLZ8_9CYAN</name>
<dbReference type="PROSITE" id="PS50109">
    <property type="entry name" value="HIS_KIN"/>
    <property type="match status" value="1"/>
</dbReference>
<dbReference type="InterPro" id="IPR036097">
    <property type="entry name" value="HisK_dim/P_sf"/>
</dbReference>
<dbReference type="PANTHER" id="PTHR43711">
    <property type="entry name" value="TWO-COMPONENT HISTIDINE KINASE"/>
    <property type="match status" value="1"/>
</dbReference>
<dbReference type="PRINTS" id="PR00344">
    <property type="entry name" value="BCTRLSENSOR"/>
</dbReference>
<gene>
    <name evidence="12" type="ORF">F6J89_21990</name>
</gene>
<dbReference type="PROSITE" id="PS50885">
    <property type="entry name" value="HAMP"/>
    <property type="match status" value="1"/>
</dbReference>
<feature type="transmembrane region" description="Helical" evidence="9">
    <location>
        <begin position="12"/>
        <end position="33"/>
    </location>
</feature>
<reference evidence="12" key="1">
    <citation type="submission" date="2019-11" db="EMBL/GenBank/DDBJ databases">
        <title>Genomic insights into an expanded diversity of filamentous marine cyanobacteria reveals the extraordinary biosynthetic potential of Moorea and Okeania.</title>
        <authorList>
            <person name="Ferreira Leao T."/>
            <person name="Wang M."/>
            <person name="Moss N."/>
            <person name="Da Silva R."/>
            <person name="Sanders J."/>
            <person name="Nurk S."/>
            <person name="Gurevich A."/>
            <person name="Humphrey G."/>
            <person name="Reher R."/>
            <person name="Zhu Q."/>
            <person name="Belda-Ferre P."/>
            <person name="Glukhov E."/>
            <person name="Rex R."/>
            <person name="Dorrestein P.C."/>
            <person name="Knight R."/>
            <person name="Pevzner P."/>
            <person name="Gerwick W.H."/>
            <person name="Gerwick L."/>
        </authorList>
    </citation>
    <scope>NUCLEOTIDE SEQUENCE</scope>
    <source>
        <strain evidence="12">SIO1C4</strain>
    </source>
</reference>
<dbReference type="SMART" id="SM00387">
    <property type="entry name" value="HATPase_c"/>
    <property type="match status" value="1"/>
</dbReference>
<dbReference type="InterPro" id="IPR050736">
    <property type="entry name" value="Sensor_HK_Regulatory"/>
</dbReference>
<comment type="caution">
    <text evidence="12">The sequence shown here is derived from an EMBL/GenBank/DDBJ whole genome shotgun (WGS) entry which is preliminary data.</text>
</comment>
<keyword evidence="7" id="KW-0902">Two-component regulatory system</keyword>
<dbReference type="CDD" id="cd16922">
    <property type="entry name" value="HATPase_EvgS-ArcB-TorS-like"/>
    <property type="match status" value="1"/>
</dbReference>
<feature type="region of interest" description="Disordered" evidence="8">
    <location>
        <begin position="706"/>
        <end position="737"/>
    </location>
</feature>
<evidence type="ECO:0000256" key="6">
    <source>
        <dbReference type="ARBA" id="ARBA00022777"/>
    </source>
</evidence>
<dbReference type="InterPro" id="IPR003660">
    <property type="entry name" value="HAMP_dom"/>
</dbReference>
<evidence type="ECO:0000256" key="9">
    <source>
        <dbReference type="SAM" id="Phobius"/>
    </source>
</evidence>
<dbReference type="SUPFAM" id="SSF55874">
    <property type="entry name" value="ATPase domain of HSP90 chaperone/DNA topoisomerase II/histidine kinase"/>
    <property type="match status" value="1"/>
</dbReference>
<evidence type="ECO:0000256" key="3">
    <source>
        <dbReference type="ARBA" id="ARBA00012438"/>
    </source>
</evidence>
<comment type="subcellular location">
    <subcellularLocation>
        <location evidence="2">Membrane</location>
    </subcellularLocation>
</comment>
<dbReference type="GO" id="GO:0016020">
    <property type="term" value="C:membrane"/>
    <property type="evidence" value="ECO:0007669"/>
    <property type="project" value="UniProtKB-SubCell"/>
</dbReference>
<feature type="compositionally biased region" description="Polar residues" evidence="8">
    <location>
        <begin position="712"/>
        <end position="726"/>
    </location>
</feature>
<dbReference type="InterPro" id="IPR036890">
    <property type="entry name" value="HATPase_C_sf"/>
</dbReference>
<dbReference type="SMART" id="SM00388">
    <property type="entry name" value="HisKA"/>
    <property type="match status" value="1"/>
</dbReference>
<dbReference type="EMBL" id="JAAHFQ010000508">
    <property type="protein sequence ID" value="NER30218.1"/>
    <property type="molecule type" value="Genomic_DNA"/>
</dbReference>
<dbReference type="GO" id="GO:0000155">
    <property type="term" value="F:phosphorelay sensor kinase activity"/>
    <property type="evidence" value="ECO:0007669"/>
    <property type="project" value="InterPro"/>
</dbReference>
<dbReference type="PANTHER" id="PTHR43711:SF26">
    <property type="entry name" value="SENSOR HISTIDINE KINASE RCSC"/>
    <property type="match status" value="1"/>
</dbReference>
<keyword evidence="4" id="KW-0597">Phosphoprotein</keyword>
<keyword evidence="5" id="KW-0808">Transferase</keyword>
<dbReference type="InterPro" id="IPR005467">
    <property type="entry name" value="His_kinase_dom"/>
</dbReference>
<keyword evidence="9" id="KW-1133">Transmembrane helix</keyword>
<dbReference type="Gene3D" id="3.30.565.10">
    <property type="entry name" value="Histidine kinase-like ATPase, C-terminal domain"/>
    <property type="match status" value="1"/>
</dbReference>
<dbReference type="CDD" id="cd00082">
    <property type="entry name" value="HisKA"/>
    <property type="match status" value="1"/>
</dbReference>
<comment type="catalytic activity">
    <reaction evidence="1">
        <text>ATP + protein L-histidine = ADP + protein N-phospho-L-histidine.</text>
        <dbReference type="EC" id="2.7.13.3"/>
    </reaction>
</comment>
<evidence type="ECO:0000313" key="12">
    <source>
        <dbReference type="EMBL" id="NER30218.1"/>
    </source>
</evidence>
<keyword evidence="6 12" id="KW-0418">Kinase</keyword>
<feature type="domain" description="HAMP" evidence="11">
    <location>
        <begin position="330"/>
        <end position="383"/>
    </location>
</feature>
<evidence type="ECO:0000259" key="11">
    <source>
        <dbReference type="PROSITE" id="PS50885"/>
    </source>
</evidence>
<evidence type="ECO:0000256" key="2">
    <source>
        <dbReference type="ARBA" id="ARBA00004370"/>
    </source>
</evidence>
<keyword evidence="9" id="KW-0812">Transmembrane</keyword>
<dbReference type="SUPFAM" id="SSF47384">
    <property type="entry name" value="Homodimeric domain of signal transducing histidine kinase"/>
    <property type="match status" value="1"/>
</dbReference>
<sequence length="737" mass="80868">MAKPGQSSFRRVLLTRLLLLSVPVLLVGVYMTYRKARTALLDTARKNLTESAASKAQIIQTSIASLNTNLAIASKNVVLQSQSQKAHQRFINQLSRQLPTEVECVQLLELKTQKPVASTCGNQVLASNKTTQWPQQQSQSLWDPSQIYITSVQPPTINSSQSSPLNQLRLFLSAPVYDQDSQLRYSLNIQSALLKANPETPKDSKPLSGYPVVINEEGTILAHPDLERVGSNIEQEPGVSQLQNLVRNAIAGQRYFQHIPEFENDTSESIAGYSAIDSPITAQAGQKWVILAVTDIDNALANLEQIQQALYSLGFVIIVANFLVTVYVARDLARPLEKLRDYALNESHLHSIDRIPHNFKVREINQLSEALDGMIERLRDWAEELETAWKEAQTANQLKNEFLASTSHELRTPLNGIIGCLRLVRDGFCDDREEEIDFLHRADDAAIHLLGIINDVLDIAKIEAGKLSVETEPINMRKILDEVINLQAVPIKQKGLDFHTTDIHELIPVHADPAKLKQVLLNVVGNAVKFTDSGSIMIRTQIESAAPSNSVSNNAEDDPQEIVLEEEKPTDNSVNGKELQDSLHQISVEDSNGNNGSGATVNDPVFTPSRLIVTVKDTGIGIDPSQQHKLFRPFVMVDGSTTRKHGGTGLGLAISRSLIEMMGGTISLFSEGKNKGTTITISLPMIEPSLLLSGESQKLGAANSDVAEGLDTDNNSQSKSGSSQIKPSLETDKLSHI</sequence>
<dbReference type="CDD" id="cd12912">
    <property type="entry name" value="PDC2_MCP_like"/>
    <property type="match status" value="1"/>
</dbReference>
<evidence type="ECO:0000256" key="8">
    <source>
        <dbReference type="SAM" id="MobiDB-lite"/>
    </source>
</evidence>